<dbReference type="CDD" id="cd00293">
    <property type="entry name" value="USP-like"/>
    <property type="match status" value="1"/>
</dbReference>
<dbReference type="PATRIC" id="fig|1302272.5.peg.1027"/>
<dbReference type="Pfam" id="PF00582">
    <property type="entry name" value="Usp"/>
    <property type="match status" value="1"/>
</dbReference>
<dbReference type="SUPFAM" id="SSF52402">
    <property type="entry name" value="Adenine nucleotide alpha hydrolases-like"/>
    <property type="match status" value="1"/>
</dbReference>
<protein>
    <submittedName>
        <fullName evidence="3">UspA domain-containing protein</fullName>
    </submittedName>
</protein>
<dbReference type="InterPro" id="IPR006016">
    <property type="entry name" value="UspA"/>
</dbReference>
<dbReference type="Proteomes" id="UP000050911">
    <property type="component" value="Unassembled WGS sequence"/>
</dbReference>
<dbReference type="EMBL" id="AZCX01000002">
    <property type="protein sequence ID" value="KRK48703.1"/>
    <property type="molecule type" value="Genomic_DNA"/>
</dbReference>
<accession>A0A0R1HQJ4</accession>
<evidence type="ECO:0000256" key="1">
    <source>
        <dbReference type="ARBA" id="ARBA00008791"/>
    </source>
</evidence>
<dbReference type="InterPro" id="IPR006015">
    <property type="entry name" value="Universal_stress_UspA"/>
</dbReference>
<dbReference type="OrthoDB" id="9777884at2"/>
<dbReference type="Gene3D" id="3.40.50.620">
    <property type="entry name" value="HUPs"/>
    <property type="match status" value="1"/>
</dbReference>
<dbReference type="RefSeq" id="WP_054659178.1">
    <property type="nucleotide sequence ID" value="NZ_AZCX01000002.1"/>
</dbReference>
<reference evidence="3 4" key="1">
    <citation type="journal article" date="2015" name="Genome Announc.">
        <title>Expanding the biotechnology potential of lactobacilli through comparative genomics of 213 strains and associated genera.</title>
        <authorList>
            <person name="Sun Z."/>
            <person name="Harris H.M."/>
            <person name="McCann A."/>
            <person name="Guo C."/>
            <person name="Argimon S."/>
            <person name="Zhang W."/>
            <person name="Yang X."/>
            <person name="Jeffery I.B."/>
            <person name="Cooney J.C."/>
            <person name="Kagawa T.F."/>
            <person name="Liu W."/>
            <person name="Song Y."/>
            <person name="Salvetti E."/>
            <person name="Wrobel A."/>
            <person name="Rasinkangas P."/>
            <person name="Parkhill J."/>
            <person name="Rea M.C."/>
            <person name="O'Sullivan O."/>
            <person name="Ritari J."/>
            <person name="Douillard F.P."/>
            <person name="Paul Ross R."/>
            <person name="Yang R."/>
            <person name="Briner A.E."/>
            <person name="Felis G.E."/>
            <person name="de Vos W.M."/>
            <person name="Barrangou R."/>
            <person name="Klaenhammer T.R."/>
            <person name="Caufield P.W."/>
            <person name="Cui Y."/>
            <person name="Zhang H."/>
            <person name="O'Toole P.W."/>
        </authorList>
    </citation>
    <scope>NUCLEOTIDE SEQUENCE [LARGE SCALE GENOMIC DNA]</scope>
    <source>
        <strain evidence="3 4">JCM 15530</strain>
    </source>
</reference>
<comment type="similarity">
    <text evidence="1">Belongs to the universal stress protein A family.</text>
</comment>
<dbReference type="PANTHER" id="PTHR46268">
    <property type="entry name" value="STRESS RESPONSE PROTEIN NHAX"/>
    <property type="match status" value="1"/>
</dbReference>
<dbReference type="InterPro" id="IPR014729">
    <property type="entry name" value="Rossmann-like_a/b/a_fold"/>
</dbReference>
<evidence type="ECO:0000259" key="2">
    <source>
        <dbReference type="Pfam" id="PF00582"/>
    </source>
</evidence>
<dbReference type="AlphaFoldDB" id="A0A0R1HQJ4"/>
<name>A0A0R1HQJ4_9LACO</name>
<dbReference type="PRINTS" id="PR01438">
    <property type="entry name" value="UNVRSLSTRESS"/>
</dbReference>
<organism evidence="3 4">
    <name type="scientific">Secundilactobacillus kimchicus JCM 15530</name>
    <dbReference type="NCBI Taxonomy" id="1302272"/>
    <lineage>
        <taxon>Bacteria</taxon>
        <taxon>Bacillati</taxon>
        <taxon>Bacillota</taxon>
        <taxon>Bacilli</taxon>
        <taxon>Lactobacillales</taxon>
        <taxon>Lactobacillaceae</taxon>
        <taxon>Secundilactobacillus</taxon>
    </lineage>
</organism>
<feature type="domain" description="UspA" evidence="2">
    <location>
        <begin position="1"/>
        <end position="140"/>
    </location>
</feature>
<gene>
    <name evidence="3" type="ORF">FC96_GL001020</name>
</gene>
<dbReference type="PANTHER" id="PTHR46268:SF6">
    <property type="entry name" value="UNIVERSAL STRESS PROTEIN UP12"/>
    <property type="match status" value="1"/>
</dbReference>
<evidence type="ECO:0000313" key="4">
    <source>
        <dbReference type="Proteomes" id="UP000050911"/>
    </source>
</evidence>
<proteinExistence type="inferred from homology"/>
<sequence length="140" mass="14977">MFEKILVPLDGSENAFEALRAAFDVAKHYQSELVAVVVASDQSYSQYGAVFGGDIMEHLKQQSELTLKKASDEAERAGVKLATNFEIGVPKQAISVSLPETYHTGLTVIGKTGVHGLSRAVLGSTTGYVVRHSTTPVLVV</sequence>
<keyword evidence="4" id="KW-1185">Reference proteome</keyword>
<comment type="caution">
    <text evidence="3">The sequence shown here is derived from an EMBL/GenBank/DDBJ whole genome shotgun (WGS) entry which is preliminary data.</text>
</comment>
<evidence type="ECO:0000313" key="3">
    <source>
        <dbReference type="EMBL" id="KRK48703.1"/>
    </source>
</evidence>
<dbReference type="STRING" id="1302272.FC96_GL001020"/>